<dbReference type="Pfam" id="PF01585">
    <property type="entry name" value="G-patch"/>
    <property type="match status" value="1"/>
</dbReference>
<dbReference type="PANTHER" id="PTHR46528">
    <property type="entry name" value="PROTEIN SON"/>
    <property type="match status" value="1"/>
</dbReference>
<proteinExistence type="predicted"/>
<dbReference type="PROSITE" id="PS50137">
    <property type="entry name" value="DS_RBD"/>
    <property type="match status" value="1"/>
</dbReference>
<feature type="region of interest" description="Disordered" evidence="2">
    <location>
        <begin position="71"/>
        <end position="103"/>
    </location>
</feature>
<feature type="compositionally biased region" description="Pro residues" evidence="2">
    <location>
        <begin position="531"/>
        <end position="540"/>
    </location>
</feature>
<feature type="region of interest" description="Disordered" evidence="2">
    <location>
        <begin position="380"/>
        <end position="438"/>
    </location>
</feature>
<dbReference type="PANTHER" id="PTHR46528:SF1">
    <property type="entry name" value="PROTEIN SON"/>
    <property type="match status" value="1"/>
</dbReference>
<accession>A0A0B2V7H6</accession>
<name>A0A0B2V7H6_TOXCA</name>
<evidence type="ECO:0000256" key="2">
    <source>
        <dbReference type="SAM" id="MobiDB-lite"/>
    </source>
</evidence>
<gene>
    <name evidence="5" type="primary">Son</name>
    <name evidence="5" type="ORF">Tcan_18332</name>
</gene>
<dbReference type="CDD" id="cd19870">
    <property type="entry name" value="DSRM_SON-like"/>
    <property type="match status" value="1"/>
</dbReference>
<feature type="compositionally biased region" description="Basic and acidic residues" evidence="2">
    <location>
        <begin position="87"/>
        <end position="96"/>
    </location>
</feature>
<protein>
    <submittedName>
        <fullName evidence="5">Protein SON</fullName>
    </submittedName>
</protein>
<dbReference type="GO" id="GO:0051726">
    <property type="term" value="P:regulation of cell cycle"/>
    <property type="evidence" value="ECO:0007669"/>
    <property type="project" value="InterPro"/>
</dbReference>
<feature type="region of interest" description="Disordered" evidence="2">
    <location>
        <begin position="319"/>
        <end position="341"/>
    </location>
</feature>
<feature type="compositionally biased region" description="Basic and acidic residues" evidence="2">
    <location>
        <begin position="425"/>
        <end position="438"/>
    </location>
</feature>
<feature type="region of interest" description="Disordered" evidence="2">
    <location>
        <begin position="132"/>
        <end position="151"/>
    </location>
</feature>
<feature type="domain" description="DRBM" evidence="3">
    <location>
        <begin position="776"/>
        <end position="845"/>
    </location>
</feature>
<dbReference type="SMART" id="SM00443">
    <property type="entry name" value="G_patch"/>
    <property type="match status" value="1"/>
</dbReference>
<dbReference type="Pfam" id="PF00035">
    <property type="entry name" value="dsrm"/>
    <property type="match status" value="1"/>
</dbReference>
<feature type="region of interest" description="Disordered" evidence="2">
    <location>
        <begin position="214"/>
        <end position="237"/>
    </location>
</feature>
<evidence type="ECO:0000259" key="3">
    <source>
        <dbReference type="PROSITE" id="PS50137"/>
    </source>
</evidence>
<sequence>MKQLRLCSLVYVKRSEICCVFDGAGSHELSKLYNTRCLEFVSIVAFGTCFHIFVLQPFDVNILIGVRESKVPEKRHRDRHHSSSSRHHGEVDEPRPDFSSAIPVESKMEKISDDEDDLPMGADFLTVGTDSTKSTEVDSATGSALSPVMNTGTNKRREFVPTEEVFPISKKVRRERSESPPLERNKRPLSQILAKVRAKKDATLVPRNIKLKQDEQRAEDVDSEEYGPRVVLPSGPLPISEDEDDEMQLTHSVVVEKKQLGVIKIASLSEKTIAAVKSTKLLIGDDGEVPVSEASGPSTSSNEKAFRFVEARNGDMWNRDRSLANRERAEKRDASDRESIAESSKLNIMAQVQPLPVAAVIVTADLQVKALDQAIRDAARANSLAHCRPRSGSSLSSERSHHSRSRSRRSYSRERRHRRDRRRRNTDEKSDDHKIDKKKLLEIAQRNAAQMAQIGGLPNAAPEVGGGIAQIGGQSVDQLNSIPLPIKTPTQRTMEETQLRICYPVSSGQQHREKDVTTGSALPEKGSSYRLPPPPPPPLLAPVTSESTSNSTNVGSNPPPISSSPTSFLGCLPPPPPPPELHLQDSTGADTAGPSGLPSARAQSDDGSVFQEPAPALLAKTPANVGRVLARRVQAKKRLTEDPNDVEAMNMLKEADDQMNAWAASKYVVGQFTGTTGVNILTAEQLAPDDPRYSAWAKKDLFKSANKVTGGVGHKLMQKMGWSPGEGLGKDRDGPLEPLTLDVKSDRKGTGLVSTDELPPPKKPHAVVSVDVAGKHPVSMLMEICSKRHWSPPQFTCIESGPSNNRRFMWKAVVNGVEYEPLTTSTSKKTGKAQVCEVVLQSLGFKQGDSSSW</sequence>
<feature type="domain" description="G-patch" evidence="4">
    <location>
        <begin position="709"/>
        <end position="755"/>
    </location>
</feature>
<keyword evidence="6" id="KW-1185">Reference proteome</keyword>
<feature type="compositionally biased region" description="Basic and acidic residues" evidence="2">
    <location>
        <begin position="319"/>
        <end position="340"/>
    </location>
</feature>
<dbReference type="Proteomes" id="UP000031036">
    <property type="component" value="Unassembled WGS sequence"/>
</dbReference>
<dbReference type="GO" id="GO:0048024">
    <property type="term" value="P:regulation of mRNA splicing, via spliceosome"/>
    <property type="evidence" value="ECO:0007669"/>
    <property type="project" value="TreeGrafter"/>
</dbReference>
<dbReference type="OrthoDB" id="786951at2759"/>
<reference evidence="5 6" key="1">
    <citation type="submission" date="2014-11" db="EMBL/GenBank/DDBJ databases">
        <title>Genetic blueprint of the zoonotic pathogen Toxocara canis.</title>
        <authorList>
            <person name="Zhu X.-Q."/>
            <person name="Korhonen P.K."/>
            <person name="Cai H."/>
            <person name="Young N.D."/>
            <person name="Nejsum P."/>
            <person name="von Samson-Himmelstjerna G."/>
            <person name="Boag P.R."/>
            <person name="Tan P."/>
            <person name="Li Q."/>
            <person name="Min J."/>
            <person name="Yang Y."/>
            <person name="Wang X."/>
            <person name="Fang X."/>
            <person name="Hall R.S."/>
            <person name="Hofmann A."/>
            <person name="Sternberg P.W."/>
            <person name="Jex A.R."/>
            <person name="Gasser R.B."/>
        </authorList>
    </citation>
    <scope>NUCLEOTIDE SEQUENCE [LARGE SCALE GENOMIC DNA]</scope>
    <source>
        <strain evidence="5">PN_DK_2014</strain>
    </source>
</reference>
<feature type="compositionally biased region" description="Low complexity" evidence="2">
    <location>
        <begin position="541"/>
        <end position="556"/>
    </location>
</feature>
<dbReference type="InterPro" id="IPR032922">
    <property type="entry name" value="SON"/>
</dbReference>
<dbReference type="STRING" id="6265.A0A0B2V7H6"/>
<dbReference type="GO" id="GO:0003723">
    <property type="term" value="F:RNA binding"/>
    <property type="evidence" value="ECO:0007669"/>
    <property type="project" value="UniProtKB-UniRule"/>
</dbReference>
<dbReference type="SMART" id="SM00358">
    <property type="entry name" value="DSRM"/>
    <property type="match status" value="1"/>
</dbReference>
<keyword evidence="1" id="KW-0694">RNA-binding</keyword>
<feature type="region of interest" description="Disordered" evidence="2">
    <location>
        <begin position="504"/>
        <end position="608"/>
    </location>
</feature>
<dbReference type="EMBL" id="JPKZ01002272">
    <property type="protein sequence ID" value="KHN77498.1"/>
    <property type="molecule type" value="Genomic_DNA"/>
</dbReference>
<evidence type="ECO:0000256" key="1">
    <source>
        <dbReference type="PROSITE-ProRule" id="PRU00266"/>
    </source>
</evidence>
<dbReference type="PROSITE" id="PS50174">
    <property type="entry name" value="G_PATCH"/>
    <property type="match status" value="1"/>
</dbReference>
<evidence type="ECO:0000313" key="6">
    <source>
        <dbReference type="Proteomes" id="UP000031036"/>
    </source>
</evidence>
<dbReference type="Gene3D" id="3.30.160.20">
    <property type="match status" value="1"/>
</dbReference>
<dbReference type="AlphaFoldDB" id="A0A0B2V7H6"/>
<evidence type="ECO:0000313" key="5">
    <source>
        <dbReference type="EMBL" id="KHN77498.1"/>
    </source>
</evidence>
<dbReference type="InterPro" id="IPR014720">
    <property type="entry name" value="dsRBD_dom"/>
</dbReference>
<dbReference type="SUPFAM" id="SSF54768">
    <property type="entry name" value="dsRNA-binding domain-like"/>
    <property type="match status" value="1"/>
</dbReference>
<organism evidence="5 6">
    <name type="scientific">Toxocara canis</name>
    <name type="common">Canine roundworm</name>
    <dbReference type="NCBI Taxonomy" id="6265"/>
    <lineage>
        <taxon>Eukaryota</taxon>
        <taxon>Metazoa</taxon>
        <taxon>Ecdysozoa</taxon>
        <taxon>Nematoda</taxon>
        <taxon>Chromadorea</taxon>
        <taxon>Rhabditida</taxon>
        <taxon>Spirurina</taxon>
        <taxon>Ascaridomorpha</taxon>
        <taxon>Ascaridoidea</taxon>
        <taxon>Toxocaridae</taxon>
        <taxon>Toxocara</taxon>
    </lineage>
</organism>
<evidence type="ECO:0000259" key="4">
    <source>
        <dbReference type="PROSITE" id="PS50174"/>
    </source>
</evidence>
<dbReference type="InterPro" id="IPR000467">
    <property type="entry name" value="G_patch_dom"/>
</dbReference>
<dbReference type="OMA" id="GSKWQWN"/>
<feature type="compositionally biased region" description="Basic residues" evidence="2">
    <location>
        <begin position="401"/>
        <end position="424"/>
    </location>
</feature>
<comment type="caution">
    <text evidence="5">The sequence shown here is derived from an EMBL/GenBank/DDBJ whole genome shotgun (WGS) entry which is preliminary data.</text>
</comment>
<feature type="compositionally biased region" description="Basic residues" evidence="2">
    <location>
        <begin position="73"/>
        <end position="86"/>
    </location>
</feature>